<protein>
    <submittedName>
        <fullName evidence="2">NusG domain II-containing protein</fullName>
    </submittedName>
</protein>
<keyword evidence="1" id="KW-0472">Membrane</keyword>
<dbReference type="EMBL" id="DXBC01000082">
    <property type="protein sequence ID" value="HIZ79219.1"/>
    <property type="molecule type" value="Genomic_DNA"/>
</dbReference>
<dbReference type="InterPro" id="IPR038690">
    <property type="entry name" value="NusG_2_sf"/>
</dbReference>
<dbReference type="Proteomes" id="UP000824101">
    <property type="component" value="Unassembled WGS sequence"/>
</dbReference>
<evidence type="ECO:0000313" key="3">
    <source>
        <dbReference type="Proteomes" id="UP000824101"/>
    </source>
</evidence>
<keyword evidence="1" id="KW-1133">Transmembrane helix</keyword>
<accession>A0A9D2GGE2</accession>
<keyword evidence="1" id="KW-0812">Transmembrane</keyword>
<sequence length="130" mass="13902">MPQNNNAPENSSSGTFWKKQDLFLIAAVLAAACLLFFIYRFMFSTPAAYAEVSVDGQTVMELDLNKDTVLTIDGWNGGTNTITVQDGAVSVTEASCPDHVCVQTGPVSRAGELIVCLPNRMIVTVIQGGD</sequence>
<dbReference type="CDD" id="cd09911">
    <property type="entry name" value="Lin0431_like"/>
    <property type="match status" value="1"/>
</dbReference>
<evidence type="ECO:0000256" key="1">
    <source>
        <dbReference type="SAM" id="Phobius"/>
    </source>
</evidence>
<proteinExistence type="predicted"/>
<gene>
    <name evidence="2" type="ORF">IAA17_05475</name>
</gene>
<organism evidence="2 3">
    <name type="scientific">Candidatus Lachnoclostridium stercorigallinarum</name>
    <dbReference type="NCBI Taxonomy" id="2838634"/>
    <lineage>
        <taxon>Bacteria</taxon>
        <taxon>Bacillati</taxon>
        <taxon>Bacillota</taxon>
        <taxon>Clostridia</taxon>
        <taxon>Lachnospirales</taxon>
        <taxon>Lachnospiraceae</taxon>
    </lineage>
</organism>
<comment type="caution">
    <text evidence="2">The sequence shown here is derived from an EMBL/GenBank/DDBJ whole genome shotgun (WGS) entry which is preliminary data.</text>
</comment>
<dbReference type="Pfam" id="PF07009">
    <property type="entry name" value="NusG_II"/>
    <property type="match status" value="1"/>
</dbReference>
<reference evidence="2" key="1">
    <citation type="journal article" date="2021" name="PeerJ">
        <title>Extensive microbial diversity within the chicken gut microbiome revealed by metagenomics and culture.</title>
        <authorList>
            <person name="Gilroy R."/>
            <person name="Ravi A."/>
            <person name="Getino M."/>
            <person name="Pursley I."/>
            <person name="Horton D.L."/>
            <person name="Alikhan N.F."/>
            <person name="Baker D."/>
            <person name="Gharbi K."/>
            <person name="Hall N."/>
            <person name="Watson M."/>
            <person name="Adriaenssens E.M."/>
            <person name="Foster-Nyarko E."/>
            <person name="Jarju S."/>
            <person name="Secka A."/>
            <person name="Antonio M."/>
            <person name="Oren A."/>
            <person name="Chaudhuri R.R."/>
            <person name="La Ragione R."/>
            <person name="Hildebrand F."/>
            <person name="Pallen M.J."/>
        </authorList>
    </citation>
    <scope>NUCLEOTIDE SEQUENCE</scope>
    <source>
        <strain evidence="2">ChiBcec1-1093</strain>
    </source>
</reference>
<name>A0A9D2GGE2_9FIRM</name>
<feature type="transmembrane region" description="Helical" evidence="1">
    <location>
        <begin position="22"/>
        <end position="39"/>
    </location>
</feature>
<reference evidence="2" key="2">
    <citation type="submission" date="2021-04" db="EMBL/GenBank/DDBJ databases">
        <authorList>
            <person name="Gilroy R."/>
        </authorList>
    </citation>
    <scope>NUCLEOTIDE SEQUENCE</scope>
    <source>
        <strain evidence="2">ChiBcec1-1093</strain>
    </source>
</reference>
<evidence type="ECO:0000313" key="2">
    <source>
        <dbReference type="EMBL" id="HIZ79219.1"/>
    </source>
</evidence>
<dbReference type="AlphaFoldDB" id="A0A9D2GGE2"/>
<dbReference type="Gene3D" id="2.60.320.10">
    <property type="entry name" value="N-utilization substance G protein NusG, insert domain"/>
    <property type="match status" value="1"/>
</dbReference>